<feature type="compositionally biased region" description="Low complexity" evidence="1">
    <location>
        <begin position="445"/>
        <end position="464"/>
    </location>
</feature>
<reference evidence="4" key="1">
    <citation type="submission" date="2017-05" db="EMBL/GenBank/DDBJ databases">
        <authorList>
            <person name="Song R."/>
            <person name="Chenine A.L."/>
            <person name="Ruprecht R.M."/>
        </authorList>
    </citation>
    <scope>NUCLEOTIDE SEQUENCE [LARGE SCALE GENOMIC DNA]</scope>
</reference>
<feature type="compositionally biased region" description="Low complexity" evidence="1">
    <location>
        <begin position="224"/>
        <end position="241"/>
    </location>
</feature>
<feature type="region of interest" description="Disordered" evidence="1">
    <location>
        <begin position="222"/>
        <end position="248"/>
    </location>
</feature>
<feature type="signal peptide" evidence="2">
    <location>
        <begin position="1"/>
        <end position="17"/>
    </location>
</feature>
<evidence type="ECO:0000256" key="2">
    <source>
        <dbReference type="SAM" id="SignalP"/>
    </source>
</evidence>
<gene>
    <name evidence="3" type="ORF">ZT1E4_G4746</name>
</gene>
<keyword evidence="2" id="KW-0732">Signal</keyword>
<evidence type="ECO:0000313" key="4">
    <source>
        <dbReference type="Proteomes" id="UP000245764"/>
    </source>
</evidence>
<organism evidence="3 4">
    <name type="scientific">Zymoseptoria tritici ST99CH_1E4</name>
    <dbReference type="NCBI Taxonomy" id="1276532"/>
    <lineage>
        <taxon>Eukaryota</taxon>
        <taxon>Fungi</taxon>
        <taxon>Dikarya</taxon>
        <taxon>Ascomycota</taxon>
        <taxon>Pezizomycotina</taxon>
        <taxon>Dothideomycetes</taxon>
        <taxon>Dothideomycetidae</taxon>
        <taxon>Mycosphaerellales</taxon>
        <taxon>Mycosphaerellaceae</taxon>
        <taxon>Zymoseptoria</taxon>
    </lineage>
</organism>
<dbReference type="EMBL" id="LT854256">
    <property type="protein sequence ID" value="SMR50528.1"/>
    <property type="molecule type" value="Genomic_DNA"/>
</dbReference>
<feature type="compositionally biased region" description="Low complexity" evidence="1">
    <location>
        <begin position="344"/>
        <end position="353"/>
    </location>
</feature>
<dbReference type="Proteomes" id="UP000245764">
    <property type="component" value="Chromosome 4"/>
</dbReference>
<evidence type="ECO:0000313" key="3">
    <source>
        <dbReference type="EMBL" id="SMR50528.1"/>
    </source>
</evidence>
<evidence type="ECO:0000256" key="1">
    <source>
        <dbReference type="SAM" id="MobiDB-lite"/>
    </source>
</evidence>
<feature type="chain" id="PRO_5013943892" evidence="2">
    <location>
        <begin position="18"/>
        <end position="710"/>
    </location>
</feature>
<accession>A0A2H1GAF2</accession>
<feature type="region of interest" description="Disordered" evidence="1">
    <location>
        <begin position="523"/>
        <end position="553"/>
    </location>
</feature>
<feature type="region of interest" description="Disordered" evidence="1">
    <location>
        <begin position="423"/>
        <end position="464"/>
    </location>
</feature>
<sequence length="710" mass="72391">MVALLLMITCFASLALCGVPDYGQGSVIQATAIELTADDIPGFDGQVLTSTVNNSLSGATQATAIPTTIIQSGSQNFTSTIDIPVSTAASLTTITQSDGQVFTTTNSVLISSTEFPETSPTVVLSTSTDSNGGVATASSTLLSTQISGPSTTTLPSATPTDLQVTIRPDLTASGDASAIIIGSTTMTPGGLAFTTDVCTVSLGSSGILNVCGSTTSLAIQAKVPSGPSTSTTSSGNTLSASDITSTMTTVPSGVSTEIIQPPDITTNSWITTSRDDSSTISGTFRQFQTLSPTGPWSFPSLPKFSLPCIKIFGSVVAGDCPNPQTNENNDDDSGDNDDDDDGDISSTTSSSSTEICTQSTTVTDCKVGCSVSSTSTGGSVSSTTICYTTSCTQNAGCNLAGTTSSTIPTPSSALACAITGSPSSATVRPETDISEETESDLIDVPPSISSDPPTTSSLPSTSELTTFSTLPSLPVWTSLPALSTGVGSSSGSICASTTTFSQCAGSGGQQACVDTSSCASWVATDTTTPTPTPTPEPEPEPTTTTSEPEPIPTQSITPLEVISAECFDEADFPGHADIQGSDQSTFSDYFCNDWNDFFDGQSDIGPGEAVADLRVDGYGVNDWYGISWVDGCVTTVDRQDVLDPLGEGGETCKDIVTENYRRCSNGGVGGRSQAGCLLFSFTGGDQKFEYGNGTASCKAQHVVGSLECAV</sequence>
<proteinExistence type="predicted"/>
<dbReference type="AlphaFoldDB" id="A0A2H1GAF2"/>
<feature type="region of interest" description="Disordered" evidence="1">
    <location>
        <begin position="319"/>
        <end position="353"/>
    </location>
</feature>
<name>A0A2H1GAF2_ZYMTR</name>
<protein>
    <submittedName>
        <fullName evidence="3">Uncharacterized protein</fullName>
    </submittedName>
</protein>
<feature type="compositionally biased region" description="Acidic residues" evidence="1">
    <location>
        <begin position="432"/>
        <end position="441"/>
    </location>
</feature>
<feature type="compositionally biased region" description="Acidic residues" evidence="1">
    <location>
        <begin position="328"/>
        <end position="343"/>
    </location>
</feature>